<keyword evidence="1 5" id="KW-1003">Cell membrane</keyword>
<dbReference type="Pfam" id="PF03699">
    <property type="entry name" value="UPF0182"/>
    <property type="match status" value="1"/>
</dbReference>
<protein>
    <recommendedName>
        <fullName evidence="5">UPF0182 protein HMPREF3230_00537</fullName>
    </recommendedName>
</protein>
<evidence type="ECO:0000256" key="4">
    <source>
        <dbReference type="ARBA" id="ARBA00023136"/>
    </source>
</evidence>
<feature type="transmembrane region" description="Helical" evidence="5">
    <location>
        <begin position="94"/>
        <end position="114"/>
    </location>
</feature>
<dbReference type="GO" id="GO:0005886">
    <property type="term" value="C:plasma membrane"/>
    <property type="evidence" value="ECO:0007669"/>
    <property type="project" value="UniProtKB-SubCell"/>
</dbReference>
<feature type="transmembrane region" description="Helical" evidence="5">
    <location>
        <begin position="385"/>
        <end position="410"/>
    </location>
</feature>
<dbReference type="GO" id="GO:0005576">
    <property type="term" value="C:extracellular region"/>
    <property type="evidence" value="ECO:0007669"/>
    <property type="project" value="TreeGrafter"/>
</dbReference>
<feature type="transmembrane region" description="Helical" evidence="5">
    <location>
        <begin position="300"/>
        <end position="320"/>
    </location>
</feature>
<feature type="transmembrane region" description="Helical" evidence="5">
    <location>
        <begin position="193"/>
        <end position="214"/>
    </location>
</feature>
<dbReference type="AlphaFoldDB" id="A0A135Z8B6"/>
<reference evidence="7 8" key="1">
    <citation type="submission" date="2016-02" db="EMBL/GenBank/DDBJ databases">
        <authorList>
            <person name="Wen L."/>
            <person name="He K."/>
            <person name="Yang H."/>
        </authorList>
    </citation>
    <scope>NUCLEOTIDE SEQUENCE [LARGE SCALE GENOMIC DNA]</scope>
    <source>
        <strain evidence="7 8">CMW7778B</strain>
    </source>
</reference>
<feature type="region of interest" description="Disordered" evidence="6">
    <location>
        <begin position="998"/>
        <end position="1053"/>
    </location>
</feature>
<feature type="transmembrane region" description="Helical" evidence="5">
    <location>
        <begin position="134"/>
        <end position="158"/>
    </location>
</feature>
<evidence type="ECO:0000313" key="8">
    <source>
        <dbReference type="Proteomes" id="UP000070505"/>
    </source>
</evidence>
<dbReference type="EMBL" id="LSRC01000019">
    <property type="protein sequence ID" value="KXI17889.1"/>
    <property type="molecule type" value="Genomic_DNA"/>
</dbReference>
<dbReference type="PANTHER" id="PTHR39344">
    <property type="entry name" value="UPF0182 PROTEIN SLL1060"/>
    <property type="match status" value="1"/>
</dbReference>
<keyword evidence="2 5" id="KW-0812">Transmembrane</keyword>
<evidence type="ECO:0000313" key="7">
    <source>
        <dbReference type="EMBL" id="KXI17889.1"/>
    </source>
</evidence>
<evidence type="ECO:0000256" key="1">
    <source>
        <dbReference type="ARBA" id="ARBA00022475"/>
    </source>
</evidence>
<dbReference type="Proteomes" id="UP000070505">
    <property type="component" value="Unassembled WGS sequence"/>
</dbReference>
<sequence>MIYSILKALLIVAGFVLVSVIKKYGNSKNSNSFYNKASKLMSFNSSESSKNNYSKDDELDDNNQDPEILDISSDNNSSTSDFSMKSKLNSAKKWHWIIVCAVLIVVFAIAAVFGLAKFVTDCMWYSQLGFESVIWIQLASKVGVWALYTILMAAFGYLSASLAIRKRPDSSDGTRISIKGNVIEIKKGVSSKIAFHVAGIVSLIAGAIFGSQFYTHWAQILLMFHAQKFGIKDPQFGIDNGFYVFVLPGLRLFIKAFVLLLVFALIFSIATHLFMGAIHITMPIKGKGIFSITKNARHQIAAWFMLVITFFTVSQIIDIFGTVTLDGPRITGGLYTDMNVSVPLDIVMAVLTFIAGVVICAWLLKSHSLRGDVPLGTRFVAALKAWKTPSITIASLLASSIILTLVIPMLTQRFKVAPNAQELEAKYIQRNIDATKFAYGLNDVKKESYNATSTGKSGALAKEAESTAQIRLLDPQVTSPTFRQLQQSKQYYTFADTLSVDKYDIDGVSQDTVIAARELDLDGNDNRNWVNDHTVYTHGYGIVAAYGNKVTTDGQPQFMEYGIPTQGKLTKLQKYEPRIYFSPNAPEYSIVGSPKGTSPWEFDYPTGSKGALTTFKGNGGPSLGSFLSRLFHAIRFESDQILFSDRVTANSQILYDRNPKARVSKVAPYLTLDGRVYPAVVDGRVKWIVDGYTTSDAYPYSQMTDFGKVTQDSTTTTSNSIKGLTNQRANYIRNSVKATVDAYDGSVDLYVWDTKDPVIRAWRSIFPGHYHDISKISGDLMKHLRYPESLFKVQRYLLAKYHVDSASQFFSGEDFWQTPVDPTESQQAQNEDILQPPYYLTLQTGDAKKPVFSLVSTYIPAGRITREILTGFLSVDSDAGDTPGKISKDYGKIRLQELPKVSNVPGPGQAQNNFNANANVSKELNLLESGSTKVKRGNLLTLPLGGGLVYVEPVYVQSSGSTSYPLLKKVLVAFGDQVGFADTLDEALNQVFGGNSGALAGDASNNPSGSKDSKDSKDSSANADSKGSSKNTSMSNKSKAALKRAAKALKDSDDALRSGDWKAYGEAQKELKDAINEAMLDESIKQ</sequence>
<feature type="transmembrane region" description="Helical" evidence="5">
    <location>
        <begin position="6"/>
        <end position="25"/>
    </location>
</feature>
<evidence type="ECO:0000256" key="2">
    <source>
        <dbReference type="ARBA" id="ARBA00022692"/>
    </source>
</evidence>
<feature type="transmembrane region" description="Helical" evidence="5">
    <location>
        <begin position="252"/>
        <end position="280"/>
    </location>
</feature>
<evidence type="ECO:0000256" key="5">
    <source>
        <dbReference type="HAMAP-Rule" id="MF_01600"/>
    </source>
</evidence>
<organism evidence="7 8">
    <name type="scientific">Gardnerella vaginalis</name>
    <dbReference type="NCBI Taxonomy" id="2702"/>
    <lineage>
        <taxon>Bacteria</taxon>
        <taxon>Bacillati</taxon>
        <taxon>Actinomycetota</taxon>
        <taxon>Actinomycetes</taxon>
        <taxon>Bifidobacteriales</taxon>
        <taxon>Bifidobacteriaceae</taxon>
        <taxon>Gardnerella</taxon>
    </lineage>
</organism>
<comment type="caution">
    <text evidence="7">The sequence shown here is derived from an EMBL/GenBank/DDBJ whole genome shotgun (WGS) entry which is preliminary data.</text>
</comment>
<evidence type="ECO:0000256" key="6">
    <source>
        <dbReference type="SAM" id="MobiDB-lite"/>
    </source>
</evidence>
<comment type="subcellular location">
    <subcellularLocation>
        <location evidence="5">Cell membrane</location>
        <topology evidence="5">Multi-pass membrane protein</topology>
    </subcellularLocation>
</comment>
<keyword evidence="3 5" id="KW-1133">Transmembrane helix</keyword>
<dbReference type="HAMAP" id="MF_01600">
    <property type="entry name" value="UPF0182"/>
    <property type="match status" value="1"/>
</dbReference>
<dbReference type="InterPro" id="IPR005372">
    <property type="entry name" value="UPF0182"/>
</dbReference>
<keyword evidence="4 5" id="KW-0472">Membrane</keyword>
<dbReference type="PANTHER" id="PTHR39344:SF1">
    <property type="entry name" value="UPF0182 PROTEIN SLL1060"/>
    <property type="match status" value="1"/>
</dbReference>
<evidence type="ECO:0000256" key="3">
    <source>
        <dbReference type="ARBA" id="ARBA00022989"/>
    </source>
</evidence>
<gene>
    <name evidence="7" type="ORF">HMPREF3230_00537</name>
</gene>
<accession>A0A135Z8B6</accession>
<name>A0A135Z8B6_GARVA</name>
<feature type="compositionally biased region" description="Low complexity" evidence="6">
    <location>
        <begin position="1019"/>
        <end position="1039"/>
    </location>
</feature>
<dbReference type="PATRIC" id="fig|2702.101.peg.520"/>
<comment type="similarity">
    <text evidence="5">Belongs to the UPF0182 family.</text>
</comment>
<feature type="transmembrane region" description="Helical" evidence="5">
    <location>
        <begin position="340"/>
        <end position="364"/>
    </location>
</feature>
<proteinExistence type="inferred from homology"/>